<organism evidence="3 4">
    <name type="scientific">Phormidesmis priestleyi Ana</name>
    <dbReference type="NCBI Taxonomy" id="1666911"/>
    <lineage>
        <taxon>Bacteria</taxon>
        <taxon>Bacillati</taxon>
        <taxon>Cyanobacteriota</taxon>
        <taxon>Cyanophyceae</taxon>
        <taxon>Leptolyngbyales</taxon>
        <taxon>Leptolyngbyaceae</taxon>
        <taxon>Phormidesmis</taxon>
    </lineage>
</organism>
<gene>
    <name evidence="3" type="ORF">HLUCCA11_23245</name>
</gene>
<dbReference type="Gene3D" id="3.60.40.10">
    <property type="entry name" value="PPM-type phosphatase domain"/>
    <property type="match status" value="1"/>
</dbReference>
<evidence type="ECO:0000256" key="1">
    <source>
        <dbReference type="SAM" id="MobiDB-lite"/>
    </source>
</evidence>
<dbReference type="STRING" id="1666911.HLUCCA11_23245"/>
<dbReference type="PATRIC" id="fig|1666911.3.peg.5453"/>
<feature type="compositionally biased region" description="Basic and acidic residues" evidence="1">
    <location>
        <begin position="270"/>
        <end position="283"/>
    </location>
</feature>
<dbReference type="InterPro" id="IPR036457">
    <property type="entry name" value="PPM-type-like_dom_sf"/>
</dbReference>
<dbReference type="Proteomes" id="UP000050465">
    <property type="component" value="Unassembled WGS sequence"/>
</dbReference>
<evidence type="ECO:0000313" key="3">
    <source>
        <dbReference type="EMBL" id="KPQ31675.1"/>
    </source>
</evidence>
<protein>
    <submittedName>
        <fullName evidence="3">Protein phosphatase 2C</fullName>
    </submittedName>
</protein>
<evidence type="ECO:0000259" key="2">
    <source>
        <dbReference type="Pfam" id="PF13672"/>
    </source>
</evidence>
<dbReference type="SUPFAM" id="SSF81606">
    <property type="entry name" value="PP2C-like"/>
    <property type="match status" value="1"/>
</dbReference>
<dbReference type="Pfam" id="PF13672">
    <property type="entry name" value="PP2C_2"/>
    <property type="match status" value="1"/>
</dbReference>
<comment type="caution">
    <text evidence="3">The sequence shown here is derived from an EMBL/GenBank/DDBJ whole genome shotgun (WGS) entry which is preliminary data.</text>
</comment>
<evidence type="ECO:0000313" key="4">
    <source>
        <dbReference type="Proteomes" id="UP000050465"/>
    </source>
</evidence>
<feature type="region of interest" description="Disordered" evidence="1">
    <location>
        <begin position="259"/>
        <end position="283"/>
    </location>
</feature>
<reference evidence="3 4" key="1">
    <citation type="submission" date="2015-09" db="EMBL/GenBank/DDBJ databases">
        <title>Identification and resolution of microdiversity through metagenomic sequencing of parallel consortia.</title>
        <authorList>
            <person name="Nelson W.C."/>
            <person name="Romine M.F."/>
            <person name="Lindemann S.R."/>
        </authorList>
    </citation>
    <scope>NUCLEOTIDE SEQUENCE [LARGE SCALE GENOMIC DNA]</scope>
    <source>
        <strain evidence="3">Ana</strain>
    </source>
</reference>
<dbReference type="AlphaFoldDB" id="A0A0P8BDJ1"/>
<accession>A0A0P8BDJ1</accession>
<name>A0A0P8BDJ1_9CYAN</name>
<dbReference type="InterPro" id="IPR001932">
    <property type="entry name" value="PPM-type_phosphatase-like_dom"/>
</dbReference>
<sequence>MTWTVISASAIGTSHQRIGLPCQDAGDFCLVDGDHTVVGAIADGAGSAMHSEIGARAAVETMLYLLDEDKASLLNACAGLSGAKTIEPLCRLLIRAVQQHLTEVAEKKDCSLDDLACTLIGFIASDTGFVALQIGDGFLVTRAAQAGSEYTLVFEPDKGELANQTEFVTSASAIASLQIVCSSEPVAFICASTDGLERIAIQFKGWKPYPSFFKPLEGFISSCTLENKTQLQAELCEFLGSQRVTSKTNDDKTLLLCVNTPSPDMPSNDEPERFGDKEEIQSE</sequence>
<proteinExistence type="predicted"/>
<feature type="domain" description="PPM-type phosphatase" evidence="2">
    <location>
        <begin position="11"/>
        <end position="238"/>
    </location>
</feature>
<dbReference type="EMBL" id="LJZR01000089">
    <property type="protein sequence ID" value="KPQ31675.1"/>
    <property type="molecule type" value="Genomic_DNA"/>
</dbReference>